<gene>
    <name evidence="2" type="ORF">CALVIDRAFT_598343</name>
</gene>
<name>A0A167M6I6_CALVF</name>
<dbReference type="EMBL" id="KV417284">
    <property type="protein sequence ID" value="KZO96388.1"/>
    <property type="molecule type" value="Genomic_DNA"/>
</dbReference>
<proteinExistence type="predicted"/>
<protein>
    <submittedName>
        <fullName evidence="2">Uncharacterized protein</fullName>
    </submittedName>
</protein>
<feature type="region of interest" description="Disordered" evidence="1">
    <location>
        <begin position="1"/>
        <end position="50"/>
    </location>
</feature>
<evidence type="ECO:0000313" key="2">
    <source>
        <dbReference type="EMBL" id="KZO96388.1"/>
    </source>
</evidence>
<dbReference type="AlphaFoldDB" id="A0A167M6I6"/>
<sequence length="222" mass="24287">MTSPIPFPSMSERDTNQDSPESEEHFSSSPEVSLANQGSPESEDRLSSSPEVSLAAISKYATNHSAATVQACPVAATASVADGRRLNGRTTKEEVSHITAVEDSLLAWPLHNTRPSGVPAELNELDLIYLTDDMRRVLKGEKDITEEHLKDLLNNLKRIGILGMQWSNQLKVLAEATGFGQALNDLEKLEINAASESASLRRELRLQAEKLLSIAEITTIPW</sequence>
<organism evidence="2 3">
    <name type="scientific">Calocera viscosa (strain TUFC12733)</name>
    <dbReference type="NCBI Taxonomy" id="1330018"/>
    <lineage>
        <taxon>Eukaryota</taxon>
        <taxon>Fungi</taxon>
        <taxon>Dikarya</taxon>
        <taxon>Basidiomycota</taxon>
        <taxon>Agaricomycotina</taxon>
        <taxon>Dacrymycetes</taxon>
        <taxon>Dacrymycetales</taxon>
        <taxon>Dacrymycetaceae</taxon>
        <taxon>Calocera</taxon>
    </lineage>
</organism>
<dbReference type="Proteomes" id="UP000076738">
    <property type="component" value="Unassembled WGS sequence"/>
</dbReference>
<evidence type="ECO:0000256" key="1">
    <source>
        <dbReference type="SAM" id="MobiDB-lite"/>
    </source>
</evidence>
<feature type="compositionally biased region" description="Basic and acidic residues" evidence="1">
    <location>
        <begin position="11"/>
        <end position="26"/>
    </location>
</feature>
<reference evidence="2 3" key="1">
    <citation type="journal article" date="2016" name="Mol. Biol. Evol.">
        <title>Comparative Genomics of Early-Diverging Mushroom-Forming Fungi Provides Insights into the Origins of Lignocellulose Decay Capabilities.</title>
        <authorList>
            <person name="Nagy L.G."/>
            <person name="Riley R."/>
            <person name="Tritt A."/>
            <person name="Adam C."/>
            <person name="Daum C."/>
            <person name="Floudas D."/>
            <person name="Sun H."/>
            <person name="Yadav J.S."/>
            <person name="Pangilinan J."/>
            <person name="Larsson K.H."/>
            <person name="Matsuura K."/>
            <person name="Barry K."/>
            <person name="Labutti K."/>
            <person name="Kuo R."/>
            <person name="Ohm R.A."/>
            <person name="Bhattacharya S.S."/>
            <person name="Shirouzu T."/>
            <person name="Yoshinaga Y."/>
            <person name="Martin F.M."/>
            <person name="Grigoriev I.V."/>
            <person name="Hibbett D.S."/>
        </authorList>
    </citation>
    <scope>NUCLEOTIDE SEQUENCE [LARGE SCALE GENOMIC DNA]</scope>
    <source>
        <strain evidence="2 3">TUFC12733</strain>
    </source>
</reference>
<evidence type="ECO:0000313" key="3">
    <source>
        <dbReference type="Proteomes" id="UP000076738"/>
    </source>
</evidence>
<accession>A0A167M6I6</accession>
<keyword evidence="3" id="KW-1185">Reference proteome</keyword>